<name>A0A1C4WTM7_9ACTN</name>
<evidence type="ECO:0000313" key="2">
    <source>
        <dbReference type="Proteomes" id="UP000199504"/>
    </source>
</evidence>
<reference evidence="2" key="1">
    <citation type="submission" date="2016-06" db="EMBL/GenBank/DDBJ databases">
        <authorList>
            <person name="Varghese N."/>
            <person name="Submissions Spin"/>
        </authorList>
    </citation>
    <scope>NUCLEOTIDE SEQUENCE [LARGE SCALE GENOMIC DNA]</scope>
    <source>
        <strain evidence="2">DSM 44830</strain>
    </source>
</reference>
<accession>A0A1C4WTM7</accession>
<organism evidence="1 2">
    <name type="scientific">Micromonospora mirobrigensis</name>
    <dbReference type="NCBI Taxonomy" id="262898"/>
    <lineage>
        <taxon>Bacteria</taxon>
        <taxon>Bacillati</taxon>
        <taxon>Actinomycetota</taxon>
        <taxon>Actinomycetes</taxon>
        <taxon>Micromonosporales</taxon>
        <taxon>Micromonosporaceae</taxon>
        <taxon>Micromonospora</taxon>
    </lineage>
</organism>
<protein>
    <submittedName>
        <fullName evidence="1">Uncharacterized protein</fullName>
    </submittedName>
</protein>
<dbReference type="EMBL" id="FMCX01000002">
    <property type="protein sequence ID" value="SCE99572.1"/>
    <property type="molecule type" value="Genomic_DNA"/>
</dbReference>
<evidence type="ECO:0000313" key="1">
    <source>
        <dbReference type="EMBL" id="SCE99572.1"/>
    </source>
</evidence>
<gene>
    <name evidence="1" type="ORF">GA0070564_102499</name>
</gene>
<dbReference type="AlphaFoldDB" id="A0A1C4WTM7"/>
<proteinExistence type="predicted"/>
<keyword evidence="2" id="KW-1185">Reference proteome</keyword>
<dbReference type="STRING" id="262898.GA0070564_102499"/>
<dbReference type="Proteomes" id="UP000199504">
    <property type="component" value="Unassembled WGS sequence"/>
</dbReference>
<sequence length="165" mass="17669">MSVLEHIFVHSAASPRKVATQIALALDMEILSGDDGGTYLSRPAQTDGDAKVGGEVAENHLADLTATGEDMSLLNGYEVLWDFGFTGRKRGVQIEEARTAFGELASAAIWPVALVAGLDILVAAWDPALGLTWFPPGTTPDMPDWLAWQRYAERLAGAGATEERN</sequence>